<keyword evidence="3" id="KW-1185">Reference proteome</keyword>
<dbReference type="KEGG" id="foc:113203880"/>
<evidence type="ECO:0000256" key="1">
    <source>
        <dbReference type="ARBA" id="ARBA00006484"/>
    </source>
</evidence>
<dbReference type="InterPro" id="IPR020904">
    <property type="entry name" value="Sc_DH/Rdtase_CS"/>
</dbReference>
<dbReference type="SUPFAM" id="SSF51735">
    <property type="entry name" value="NAD(P)-binding Rossmann-fold domains"/>
    <property type="match status" value="1"/>
</dbReference>
<organism evidence="3 4">
    <name type="scientific">Frankliniella occidentalis</name>
    <name type="common">Western flower thrips</name>
    <name type="synonym">Euthrips occidentalis</name>
    <dbReference type="NCBI Taxonomy" id="133901"/>
    <lineage>
        <taxon>Eukaryota</taxon>
        <taxon>Metazoa</taxon>
        <taxon>Ecdysozoa</taxon>
        <taxon>Arthropoda</taxon>
        <taxon>Hexapoda</taxon>
        <taxon>Insecta</taxon>
        <taxon>Pterygota</taxon>
        <taxon>Neoptera</taxon>
        <taxon>Paraneoptera</taxon>
        <taxon>Thysanoptera</taxon>
        <taxon>Terebrantia</taxon>
        <taxon>Thripoidea</taxon>
        <taxon>Thripidae</taxon>
        <taxon>Frankliniella</taxon>
    </lineage>
</organism>
<evidence type="ECO:0000256" key="2">
    <source>
        <dbReference type="ARBA" id="ARBA00023002"/>
    </source>
</evidence>
<comment type="similarity">
    <text evidence="1">Belongs to the short-chain dehydrogenases/reductases (SDR) family.</text>
</comment>
<dbReference type="InterPro" id="IPR036291">
    <property type="entry name" value="NAD(P)-bd_dom_sf"/>
</dbReference>
<dbReference type="PRINTS" id="PR00081">
    <property type="entry name" value="GDHRDH"/>
</dbReference>
<dbReference type="PANTHER" id="PTHR24322">
    <property type="entry name" value="PKSB"/>
    <property type="match status" value="1"/>
</dbReference>
<dbReference type="OrthoDB" id="6251714at2759"/>
<dbReference type="GO" id="GO:0016616">
    <property type="term" value="F:oxidoreductase activity, acting on the CH-OH group of donors, NAD or NADP as acceptor"/>
    <property type="evidence" value="ECO:0007669"/>
    <property type="project" value="TreeGrafter"/>
</dbReference>
<dbReference type="PANTHER" id="PTHR24322:SF736">
    <property type="entry name" value="RETINOL DEHYDROGENASE 10"/>
    <property type="match status" value="1"/>
</dbReference>
<gene>
    <name evidence="4" type="primary">LOC113203880</name>
</gene>
<dbReference type="RefSeq" id="XP_026274583.2">
    <property type="nucleotide sequence ID" value="XM_026418798.2"/>
</dbReference>
<dbReference type="InterPro" id="IPR002347">
    <property type="entry name" value="SDR_fam"/>
</dbReference>
<proteinExistence type="inferred from homology"/>
<evidence type="ECO:0000313" key="3">
    <source>
        <dbReference type="Proteomes" id="UP000504606"/>
    </source>
</evidence>
<dbReference type="Pfam" id="PF00106">
    <property type="entry name" value="adh_short"/>
    <property type="match status" value="1"/>
</dbReference>
<dbReference type="AlphaFoldDB" id="A0A6J1S1T5"/>
<protein>
    <submittedName>
        <fullName evidence="4">17-beta-hydroxysteroid dehydrogenase 13-like isoform X1</fullName>
    </submittedName>
</protein>
<sequence>MKYVQNHYLHRCENILHNCVTRVTSEWLVRATRCPLRHYVALWPSLPQVTNAGRGLGRRVAVRFGLEAGLVVCWDPDLDRCMNTVYEVRHRGGAAQGYAVDATDEAAVAAGAAVLRRDVGHVHIVVLNVGRLPLKPLLRFTVRDLQDLFHDNVFPHFVLLKVFVPPMVLHNKGHVVFISSATSILPAALEGPYVATKQAVSGMMSGLREELAALPRNRVRVSCAYPCLPSSGHQGAEHCWGRRTLDDVARQIVTGVLLGRDTISVPRCLVLWMRLLRAFPLSVQRRWRRLFLSHLRATPAPPVAEPWSGPWSGPWTRDCPLEAWFQGASPADSASTIRTVPPYEVRCRSEVCPNSNSQSDRPFCPPPLSFIPTRSDLFRTVGLRIRTHSRSLSLRTVVPVRASTQQCCGFAYSRGP</sequence>
<dbReference type="Gene3D" id="3.40.50.720">
    <property type="entry name" value="NAD(P)-binding Rossmann-like Domain"/>
    <property type="match status" value="1"/>
</dbReference>
<dbReference type="PROSITE" id="PS00061">
    <property type="entry name" value="ADH_SHORT"/>
    <property type="match status" value="1"/>
</dbReference>
<dbReference type="GO" id="GO:0005811">
    <property type="term" value="C:lipid droplet"/>
    <property type="evidence" value="ECO:0007669"/>
    <property type="project" value="TreeGrafter"/>
</dbReference>
<name>A0A6J1S1T5_FRAOC</name>
<dbReference type="Proteomes" id="UP000504606">
    <property type="component" value="Unplaced"/>
</dbReference>
<evidence type="ECO:0000313" key="4">
    <source>
        <dbReference type="RefSeq" id="XP_026274583.2"/>
    </source>
</evidence>
<accession>A0A6J1S1T5</accession>
<dbReference type="GeneID" id="113203880"/>
<keyword evidence="2" id="KW-0560">Oxidoreductase</keyword>
<reference evidence="4" key="1">
    <citation type="submission" date="2025-08" db="UniProtKB">
        <authorList>
            <consortium name="RefSeq"/>
        </authorList>
    </citation>
    <scope>IDENTIFICATION</scope>
    <source>
        <tissue evidence="4">Whole organism</tissue>
    </source>
</reference>